<name>A0AA39FI92_9HYME</name>
<evidence type="ECO:0000256" key="7">
    <source>
        <dbReference type="ARBA" id="ARBA00023140"/>
    </source>
</evidence>
<gene>
    <name evidence="14" type="ORF">PV328_010690</name>
</gene>
<evidence type="ECO:0000256" key="2">
    <source>
        <dbReference type="ARBA" id="ARBA00005005"/>
    </source>
</evidence>
<dbReference type="EMBL" id="JAQQBS010000004">
    <property type="protein sequence ID" value="KAK0170085.1"/>
    <property type="molecule type" value="Genomic_DNA"/>
</dbReference>
<evidence type="ECO:0000256" key="5">
    <source>
        <dbReference type="ARBA" id="ARBA00022990"/>
    </source>
</evidence>
<dbReference type="AlphaFoldDB" id="A0AA39FI92"/>
<evidence type="ECO:0000256" key="12">
    <source>
        <dbReference type="ARBA" id="ARBA00071021"/>
    </source>
</evidence>
<protein>
    <recommendedName>
        <fullName evidence="12">Delta(3,5)-Delta(2,4)-dienoyl-CoA isomerase, mitochondrial</fullName>
    </recommendedName>
</protein>
<dbReference type="PANTHER" id="PTHR43149">
    <property type="entry name" value="ENOYL-COA HYDRATASE"/>
    <property type="match status" value="1"/>
</dbReference>
<comment type="subcellular location">
    <subcellularLocation>
        <location evidence="1">Peroxisome</location>
    </subcellularLocation>
</comment>
<dbReference type="InterPro" id="IPR014748">
    <property type="entry name" value="Enoyl-CoA_hydra_C"/>
</dbReference>
<evidence type="ECO:0000256" key="4">
    <source>
        <dbReference type="ARBA" id="ARBA00022832"/>
    </source>
</evidence>
<keyword evidence="7" id="KW-0576">Peroxisome</keyword>
<evidence type="ECO:0000256" key="3">
    <source>
        <dbReference type="ARBA" id="ARBA00005254"/>
    </source>
</evidence>
<comment type="caution">
    <text evidence="14">The sequence shown here is derived from an EMBL/GenBank/DDBJ whole genome shotgun (WGS) entry which is preliminary data.</text>
</comment>
<keyword evidence="15" id="KW-1185">Reference proteome</keyword>
<reference evidence="14" key="2">
    <citation type="submission" date="2023-03" db="EMBL/GenBank/DDBJ databases">
        <authorList>
            <person name="Inwood S.N."/>
            <person name="Skelly J.G."/>
            <person name="Guhlin J."/>
            <person name="Harrop T.W.R."/>
            <person name="Goldson S.G."/>
            <person name="Dearden P.K."/>
        </authorList>
    </citation>
    <scope>NUCLEOTIDE SEQUENCE</scope>
    <source>
        <strain evidence="14">Irish</strain>
        <tissue evidence="14">Whole body</tissue>
    </source>
</reference>
<dbReference type="Gene3D" id="1.10.12.10">
    <property type="entry name" value="Lyase 2-enoyl-coa Hydratase, Chain A, domain 2"/>
    <property type="match status" value="1"/>
</dbReference>
<comment type="catalytic activity">
    <reaction evidence="10">
        <text>(3E,5Z,8Z,11Z,14Z)-eicosapentaenoyl-CoA = (2E,4E,8Z,11Z,14Z)-eicosapentaenoyl-CoA</text>
        <dbReference type="Rhea" id="RHEA:45224"/>
        <dbReference type="ChEBI" id="CHEBI:85090"/>
        <dbReference type="ChEBI" id="CHEBI:85091"/>
    </reaction>
</comment>
<dbReference type="Proteomes" id="UP001168990">
    <property type="component" value="Unassembled WGS sequence"/>
</dbReference>
<dbReference type="InterPro" id="IPR045002">
    <property type="entry name" value="Ech1-like"/>
</dbReference>
<keyword evidence="8" id="KW-0413">Isomerase</keyword>
<comment type="similarity">
    <text evidence="3 13">Belongs to the enoyl-CoA hydratase/isomerase family.</text>
</comment>
<sequence length="307" mass="33893">MINTSKLIKLIHRTVTGQINSSRALSTIMTPSFNFDHLLVSNPKEFVYQVQLNRPDKMNALNNIMWEEIGKCFEKLGDSPDCRVILLTGAGKCFSAGLDLHDAMNIGKELANHQDIARRCRVLDKKIKTYQDAFLRVEQCPKPVIAAVHGTCVGGALELISATDIRYCSTSAWFALKEVDVGLAADTGGLQWLPKIIGSASLVRELAFTARKMTADEALQCGLVNRLFKDDQTLFAESLAIAEQISRKSPVAVQTTKKGLIYSRDHSVQEGMDFMRHQNQAMLQSEDFINSAVALATKGDAPTFSKL</sequence>
<dbReference type="InterPro" id="IPR029045">
    <property type="entry name" value="ClpP/crotonase-like_dom_sf"/>
</dbReference>
<dbReference type="Pfam" id="PF00378">
    <property type="entry name" value="ECH_1"/>
    <property type="match status" value="1"/>
</dbReference>
<dbReference type="GO" id="GO:0005777">
    <property type="term" value="C:peroxisome"/>
    <property type="evidence" value="ECO:0007669"/>
    <property type="project" value="UniProtKB-SubCell"/>
</dbReference>
<keyword evidence="5" id="KW-0007">Acetylation</keyword>
<dbReference type="FunFam" id="1.10.12.10:FF:000004">
    <property type="entry name" value="Delta3,5-delta2,4-dienoyl-CoA isomerase"/>
    <property type="match status" value="1"/>
</dbReference>
<reference evidence="14" key="1">
    <citation type="journal article" date="2023" name="bioRxiv">
        <title>Scaffold-level genome assemblies of two parasitoid biocontrol wasps reveal the parthenogenesis mechanism and an associated novel virus.</title>
        <authorList>
            <person name="Inwood S."/>
            <person name="Skelly J."/>
            <person name="Guhlin J."/>
            <person name="Harrop T."/>
            <person name="Goldson S."/>
            <person name="Dearden P."/>
        </authorList>
    </citation>
    <scope>NUCLEOTIDE SEQUENCE</scope>
    <source>
        <strain evidence="14">Irish</strain>
        <tissue evidence="14">Whole body</tissue>
    </source>
</reference>
<evidence type="ECO:0000256" key="1">
    <source>
        <dbReference type="ARBA" id="ARBA00004275"/>
    </source>
</evidence>
<dbReference type="GO" id="GO:0006631">
    <property type="term" value="P:fatty acid metabolic process"/>
    <property type="evidence" value="ECO:0007669"/>
    <property type="project" value="UniProtKB-KW"/>
</dbReference>
<keyword evidence="4" id="KW-0276">Fatty acid metabolism</keyword>
<evidence type="ECO:0000256" key="9">
    <source>
        <dbReference type="ARBA" id="ARBA00051408"/>
    </source>
</evidence>
<evidence type="ECO:0000256" key="10">
    <source>
        <dbReference type="ARBA" id="ARBA00052809"/>
    </source>
</evidence>
<dbReference type="FunFam" id="3.90.226.10:FF:000024">
    <property type="entry name" value="Delta3,5-delta2,4-dienoyl-CoA isomerase"/>
    <property type="match status" value="1"/>
</dbReference>
<evidence type="ECO:0000256" key="11">
    <source>
        <dbReference type="ARBA" id="ARBA00055786"/>
    </source>
</evidence>
<keyword evidence="6" id="KW-0443">Lipid metabolism</keyword>
<organism evidence="14 15">
    <name type="scientific">Microctonus aethiopoides</name>
    <dbReference type="NCBI Taxonomy" id="144406"/>
    <lineage>
        <taxon>Eukaryota</taxon>
        <taxon>Metazoa</taxon>
        <taxon>Ecdysozoa</taxon>
        <taxon>Arthropoda</taxon>
        <taxon>Hexapoda</taxon>
        <taxon>Insecta</taxon>
        <taxon>Pterygota</taxon>
        <taxon>Neoptera</taxon>
        <taxon>Endopterygota</taxon>
        <taxon>Hymenoptera</taxon>
        <taxon>Apocrita</taxon>
        <taxon>Ichneumonoidea</taxon>
        <taxon>Braconidae</taxon>
        <taxon>Euphorinae</taxon>
        <taxon>Microctonus</taxon>
    </lineage>
</organism>
<dbReference type="GO" id="GO:0051750">
    <property type="term" value="F:delta(3,5)-delta(2,4)-dienoyl-CoA isomerase activity"/>
    <property type="evidence" value="ECO:0007669"/>
    <property type="project" value="TreeGrafter"/>
</dbReference>
<evidence type="ECO:0000256" key="6">
    <source>
        <dbReference type="ARBA" id="ARBA00023098"/>
    </source>
</evidence>
<evidence type="ECO:0000313" key="14">
    <source>
        <dbReference type="EMBL" id="KAK0170085.1"/>
    </source>
</evidence>
<dbReference type="PANTHER" id="PTHR43149:SF1">
    <property type="entry name" value="DELTA(3,5)-DELTA(2,4)-DIENOYL-COA ISOMERASE, MITOCHONDRIAL"/>
    <property type="match status" value="1"/>
</dbReference>
<dbReference type="Gene3D" id="3.90.226.10">
    <property type="entry name" value="2-enoyl-CoA Hydratase, Chain A, domain 1"/>
    <property type="match status" value="1"/>
</dbReference>
<evidence type="ECO:0000256" key="13">
    <source>
        <dbReference type="RuleBase" id="RU003707"/>
    </source>
</evidence>
<dbReference type="InterPro" id="IPR018376">
    <property type="entry name" value="Enoyl-CoA_hyd/isom_CS"/>
</dbReference>
<comment type="pathway">
    <text evidence="2">Lipid metabolism; fatty acid beta-oxidation.</text>
</comment>
<dbReference type="CDD" id="cd06558">
    <property type="entry name" value="crotonase-like"/>
    <property type="match status" value="1"/>
</dbReference>
<dbReference type="GO" id="GO:0005739">
    <property type="term" value="C:mitochondrion"/>
    <property type="evidence" value="ECO:0007669"/>
    <property type="project" value="TreeGrafter"/>
</dbReference>
<dbReference type="SUPFAM" id="SSF52096">
    <property type="entry name" value="ClpP/crotonase"/>
    <property type="match status" value="1"/>
</dbReference>
<dbReference type="InterPro" id="IPR001753">
    <property type="entry name" value="Enoyl-CoA_hydra/iso"/>
</dbReference>
<dbReference type="PROSITE" id="PS00166">
    <property type="entry name" value="ENOYL_COA_HYDRATASE"/>
    <property type="match status" value="1"/>
</dbReference>
<evidence type="ECO:0000313" key="15">
    <source>
        <dbReference type="Proteomes" id="UP001168990"/>
    </source>
</evidence>
<comment type="catalytic activity">
    <reaction evidence="9">
        <text>(3E,5Z)-octadienoyl-CoA = (2E,4E)-octadienoyl-CoA</text>
        <dbReference type="Rhea" id="RHEA:45244"/>
        <dbReference type="ChEBI" id="CHEBI:62243"/>
        <dbReference type="ChEBI" id="CHEBI:85108"/>
    </reaction>
</comment>
<comment type="function">
    <text evidence="11">Isomerization of 3-trans,5-cis-dienoyl-CoA to 2-trans,4-trans-dienoyl-CoA.</text>
</comment>
<proteinExistence type="inferred from homology"/>
<evidence type="ECO:0000256" key="8">
    <source>
        <dbReference type="ARBA" id="ARBA00023235"/>
    </source>
</evidence>
<accession>A0AA39FI92</accession>